<dbReference type="Proteomes" id="UP000790347">
    <property type="component" value="Unassembled WGS sequence"/>
</dbReference>
<accession>A0A922I2E2</accession>
<name>A0A922I2E2_DERFA</name>
<reference evidence="1" key="1">
    <citation type="submission" date="2013-05" db="EMBL/GenBank/DDBJ databases">
        <authorList>
            <person name="Yim A.K.Y."/>
            <person name="Chan T.F."/>
            <person name="Ji K.M."/>
            <person name="Liu X.Y."/>
            <person name="Zhou J.W."/>
            <person name="Li R.Q."/>
            <person name="Yang K.Y."/>
            <person name="Li J."/>
            <person name="Li M."/>
            <person name="Law P.T.W."/>
            <person name="Wu Y.L."/>
            <person name="Cai Z.L."/>
            <person name="Qin H."/>
            <person name="Bao Y."/>
            <person name="Leung R.K.K."/>
            <person name="Ng P.K.S."/>
            <person name="Zou J."/>
            <person name="Zhong X.J."/>
            <person name="Ran P.X."/>
            <person name="Zhong N.S."/>
            <person name="Liu Z.G."/>
            <person name="Tsui S.K.W."/>
        </authorList>
    </citation>
    <scope>NUCLEOTIDE SEQUENCE</scope>
    <source>
        <strain evidence="1">Derf</strain>
        <tissue evidence="1">Whole organism</tissue>
    </source>
</reference>
<dbReference type="EMBL" id="ASGP02000002">
    <property type="protein sequence ID" value="KAH9520984.1"/>
    <property type="molecule type" value="Genomic_DNA"/>
</dbReference>
<evidence type="ECO:0000313" key="2">
    <source>
        <dbReference type="Proteomes" id="UP000790347"/>
    </source>
</evidence>
<sequence>MNEDGQSYKGMLVIQDKDFQSCIIDPHRFNCKYDRIFFVLLFDDCQDYARSRHLPLFLYDSPVR</sequence>
<keyword evidence="2" id="KW-1185">Reference proteome</keyword>
<proteinExistence type="predicted"/>
<gene>
    <name evidence="1" type="ORF">DERF_004659</name>
</gene>
<organism evidence="1 2">
    <name type="scientific">Dermatophagoides farinae</name>
    <name type="common">American house dust mite</name>
    <dbReference type="NCBI Taxonomy" id="6954"/>
    <lineage>
        <taxon>Eukaryota</taxon>
        <taxon>Metazoa</taxon>
        <taxon>Ecdysozoa</taxon>
        <taxon>Arthropoda</taxon>
        <taxon>Chelicerata</taxon>
        <taxon>Arachnida</taxon>
        <taxon>Acari</taxon>
        <taxon>Acariformes</taxon>
        <taxon>Sarcoptiformes</taxon>
        <taxon>Astigmata</taxon>
        <taxon>Psoroptidia</taxon>
        <taxon>Analgoidea</taxon>
        <taxon>Pyroglyphidae</taxon>
        <taxon>Dermatophagoidinae</taxon>
        <taxon>Dermatophagoides</taxon>
    </lineage>
</organism>
<evidence type="ECO:0000313" key="1">
    <source>
        <dbReference type="EMBL" id="KAH9520984.1"/>
    </source>
</evidence>
<dbReference type="AlphaFoldDB" id="A0A922I2E2"/>
<protein>
    <submittedName>
        <fullName evidence="1">Uncharacterized protein</fullName>
    </submittedName>
</protein>
<reference evidence="1" key="2">
    <citation type="journal article" date="2022" name="Res Sq">
        <title>Comparative Genomics Reveals Insights into the Divergent Evolution of Astigmatic Mites and Household Pest Adaptations.</title>
        <authorList>
            <person name="Xiong Q."/>
            <person name="Wan A.T.-Y."/>
            <person name="Liu X.-Y."/>
            <person name="Fung C.S.-H."/>
            <person name="Xiao X."/>
            <person name="Malainual N."/>
            <person name="Hou J."/>
            <person name="Wang L."/>
            <person name="Wang M."/>
            <person name="Yang K."/>
            <person name="Cui Y."/>
            <person name="Leung E."/>
            <person name="Nong W."/>
            <person name="Shin S.-K."/>
            <person name="Au S."/>
            <person name="Jeong K.Y."/>
            <person name="Chew F.T."/>
            <person name="Hui J."/>
            <person name="Leung T.F."/>
            <person name="Tungtrongchitr A."/>
            <person name="Zhong N."/>
            <person name="Liu Z."/>
            <person name="Tsui S."/>
        </authorList>
    </citation>
    <scope>NUCLEOTIDE SEQUENCE</scope>
    <source>
        <strain evidence="1">Derf</strain>
        <tissue evidence="1">Whole organism</tissue>
    </source>
</reference>
<comment type="caution">
    <text evidence="1">The sequence shown here is derived from an EMBL/GenBank/DDBJ whole genome shotgun (WGS) entry which is preliminary data.</text>
</comment>